<keyword evidence="2" id="KW-1185">Reference proteome</keyword>
<evidence type="ECO:0000313" key="2">
    <source>
        <dbReference type="Proteomes" id="UP000289738"/>
    </source>
</evidence>
<evidence type="ECO:0000313" key="1">
    <source>
        <dbReference type="EMBL" id="RYR48787.1"/>
    </source>
</evidence>
<name>A0A445CCW5_ARAHY</name>
<dbReference type="AlphaFoldDB" id="A0A445CCW5"/>
<accession>A0A445CCW5</accession>
<protein>
    <submittedName>
        <fullName evidence="1">Uncharacterized protein</fullName>
    </submittedName>
</protein>
<dbReference type="EMBL" id="SDMP01000007">
    <property type="protein sequence ID" value="RYR48787.1"/>
    <property type="molecule type" value="Genomic_DNA"/>
</dbReference>
<proteinExistence type="predicted"/>
<dbReference type="Proteomes" id="UP000289738">
    <property type="component" value="Chromosome A07"/>
</dbReference>
<sequence length="249" mass="29303">MTHVKQTKDSSNEYDDIFVLKHEANYEGVVTIHSIILNEIKGHRFQEQIYIVPLDIIFMLESHGMDYTDPRTKKAYRFDIDQYAHHRRFLDKKKLASHPFVTFCANLQQRALVVVDCRCREKKIYMLDPINKNKKDIPESIVKLNKFVYMKGVRFSGINNFLDEGLCWGGTLNGGWRGRRSRVYHAEWSTYREGIDGFRYEYGPHILLHEMNKIRDQVIWACEVIRLPKPSAALSSPYCKFSYVDLESK</sequence>
<reference evidence="1 2" key="1">
    <citation type="submission" date="2019-01" db="EMBL/GenBank/DDBJ databases">
        <title>Sequencing of cultivated peanut Arachis hypogaea provides insights into genome evolution and oil improvement.</title>
        <authorList>
            <person name="Chen X."/>
        </authorList>
    </citation>
    <scope>NUCLEOTIDE SEQUENCE [LARGE SCALE GENOMIC DNA]</scope>
    <source>
        <strain evidence="2">cv. Fuhuasheng</strain>
        <tissue evidence="1">Leaves</tissue>
    </source>
</reference>
<comment type="caution">
    <text evidence="1">The sequence shown here is derived from an EMBL/GenBank/DDBJ whole genome shotgun (WGS) entry which is preliminary data.</text>
</comment>
<gene>
    <name evidence="1" type="ORF">Ahy_A07g034864</name>
</gene>
<organism evidence="1 2">
    <name type="scientific">Arachis hypogaea</name>
    <name type="common">Peanut</name>
    <dbReference type="NCBI Taxonomy" id="3818"/>
    <lineage>
        <taxon>Eukaryota</taxon>
        <taxon>Viridiplantae</taxon>
        <taxon>Streptophyta</taxon>
        <taxon>Embryophyta</taxon>
        <taxon>Tracheophyta</taxon>
        <taxon>Spermatophyta</taxon>
        <taxon>Magnoliopsida</taxon>
        <taxon>eudicotyledons</taxon>
        <taxon>Gunneridae</taxon>
        <taxon>Pentapetalae</taxon>
        <taxon>rosids</taxon>
        <taxon>fabids</taxon>
        <taxon>Fabales</taxon>
        <taxon>Fabaceae</taxon>
        <taxon>Papilionoideae</taxon>
        <taxon>50 kb inversion clade</taxon>
        <taxon>dalbergioids sensu lato</taxon>
        <taxon>Dalbergieae</taxon>
        <taxon>Pterocarpus clade</taxon>
        <taxon>Arachis</taxon>
    </lineage>
</organism>